<dbReference type="GO" id="GO:0006508">
    <property type="term" value="P:proteolysis"/>
    <property type="evidence" value="ECO:0007669"/>
    <property type="project" value="UniProtKB-KW"/>
</dbReference>
<proteinExistence type="predicted"/>
<keyword evidence="1 5" id="KW-0645">Protease</keyword>
<dbReference type="SMART" id="SM00228">
    <property type="entry name" value="PDZ"/>
    <property type="match status" value="1"/>
</dbReference>
<dbReference type="InterPro" id="IPR001478">
    <property type="entry name" value="PDZ"/>
</dbReference>
<dbReference type="Pfam" id="PF13365">
    <property type="entry name" value="Trypsin_2"/>
    <property type="match status" value="1"/>
</dbReference>
<name>A0A9X4LYR4_9ACTN</name>
<dbReference type="InterPro" id="IPR001940">
    <property type="entry name" value="Peptidase_S1C"/>
</dbReference>
<dbReference type="EMBL" id="JANRHA010000002">
    <property type="protein sequence ID" value="MDG3013840.1"/>
    <property type="molecule type" value="Genomic_DNA"/>
</dbReference>
<dbReference type="AlphaFoldDB" id="A0A9X4LYR4"/>
<keyword evidence="2" id="KW-0378">Hydrolase</keyword>
<dbReference type="PANTHER" id="PTHR43343">
    <property type="entry name" value="PEPTIDASE S12"/>
    <property type="match status" value="1"/>
</dbReference>
<dbReference type="PANTHER" id="PTHR43343:SF3">
    <property type="entry name" value="PROTEASE DO-LIKE 8, CHLOROPLASTIC"/>
    <property type="match status" value="1"/>
</dbReference>
<evidence type="ECO:0000313" key="5">
    <source>
        <dbReference type="EMBL" id="MDG3013840.1"/>
    </source>
</evidence>
<dbReference type="CDD" id="cd06779">
    <property type="entry name" value="cpPDZ_Deg_HtrA-like"/>
    <property type="match status" value="1"/>
</dbReference>
<feature type="signal peptide" evidence="3">
    <location>
        <begin position="1"/>
        <end position="31"/>
    </location>
</feature>
<organism evidence="5 6">
    <name type="scientific">Speluncibacter jeojiensis</name>
    <dbReference type="NCBI Taxonomy" id="2710754"/>
    <lineage>
        <taxon>Bacteria</taxon>
        <taxon>Bacillati</taxon>
        <taxon>Actinomycetota</taxon>
        <taxon>Actinomycetes</taxon>
        <taxon>Mycobacteriales</taxon>
        <taxon>Speluncibacteraceae</taxon>
        <taxon>Speluncibacter</taxon>
    </lineage>
</organism>
<protein>
    <submittedName>
        <fullName evidence="5">S1C family serine protease</fullName>
    </submittedName>
</protein>
<dbReference type="SUPFAM" id="SSF50494">
    <property type="entry name" value="Trypsin-like serine proteases"/>
    <property type="match status" value="1"/>
</dbReference>
<keyword evidence="3" id="KW-0732">Signal</keyword>
<dbReference type="Pfam" id="PF17820">
    <property type="entry name" value="PDZ_6"/>
    <property type="match status" value="1"/>
</dbReference>
<gene>
    <name evidence="5" type="ORF">NVS88_04625</name>
</gene>
<dbReference type="Gene3D" id="2.30.42.10">
    <property type="match status" value="1"/>
</dbReference>
<dbReference type="InterPro" id="IPR036034">
    <property type="entry name" value="PDZ_sf"/>
</dbReference>
<dbReference type="PRINTS" id="PR00834">
    <property type="entry name" value="PROTEASES2C"/>
</dbReference>
<dbReference type="GO" id="GO:0004252">
    <property type="term" value="F:serine-type endopeptidase activity"/>
    <property type="evidence" value="ECO:0007669"/>
    <property type="project" value="InterPro"/>
</dbReference>
<evidence type="ECO:0000256" key="3">
    <source>
        <dbReference type="SAM" id="SignalP"/>
    </source>
</evidence>
<dbReference type="Gene3D" id="2.40.10.120">
    <property type="match status" value="1"/>
</dbReference>
<dbReference type="InterPro" id="IPR051201">
    <property type="entry name" value="Chloro_Bact_Ser_Proteases"/>
</dbReference>
<dbReference type="Proteomes" id="UP001152755">
    <property type="component" value="Unassembled WGS sequence"/>
</dbReference>
<feature type="chain" id="PRO_5040884786" evidence="3">
    <location>
        <begin position="32"/>
        <end position="347"/>
    </location>
</feature>
<dbReference type="InterPro" id="IPR009003">
    <property type="entry name" value="Peptidase_S1_PA"/>
</dbReference>
<sequence length="347" mass="34134">MARTAFPAVETIAVALLTVGASALVPPAAGAAPSEVGPCTPMPATCAGVVDIDTVLGYQGERAAGTGMVRSANGDVVTNNHVVEGATAISVTDVGNGRSYRARVLGWDRVHDVAALRLEDASALATVPVGDSSLVTVGEPIVGVGNAEGAGGTPSVAPGVVTALDQAVTAQDEGSGSVENLTGLIEIDADIQPGDSGGPLVDRFGRAVGMDTAASESLSLLPPGRQAFAIPINEVMGIAGQIESGAGAPTVHLGETAFLGVGMATGGAPSAQGVAVREVVAGSPAARAGVQVGDVLTAIDGRRVDSADTVVRSLDGHHPGDRISLGWMPVSGAARSAQVQLVAGPVG</sequence>
<reference evidence="5" key="1">
    <citation type="submission" date="2022-08" db="EMBL/GenBank/DDBJ databases">
        <title>Genome analysis of Corynebacteriales strain.</title>
        <authorList>
            <person name="Lee S.D."/>
        </authorList>
    </citation>
    <scope>NUCLEOTIDE SEQUENCE</scope>
    <source>
        <strain evidence="5">D3-21</strain>
    </source>
</reference>
<dbReference type="InterPro" id="IPR041489">
    <property type="entry name" value="PDZ_6"/>
</dbReference>
<dbReference type="SUPFAM" id="SSF50156">
    <property type="entry name" value="PDZ domain-like"/>
    <property type="match status" value="1"/>
</dbReference>
<keyword evidence="6" id="KW-1185">Reference proteome</keyword>
<feature type="domain" description="PDZ" evidence="4">
    <location>
        <begin position="254"/>
        <end position="306"/>
    </location>
</feature>
<dbReference type="PROSITE" id="PS50106">
    <property type="entry name" value="PDZ"/>
    <property type="match status" value="1"/>
</dbReference>
<dbReference type="RefSeq" id="WP_332519324.1">
    <property type="nucleotide sequence ID" value="NZ_JANRHA010000002.1"/>
</dbReference>
<accession>A0A9X4LYR4</accession>
<evidence type="ECO:0000256" key="2">
    <source>
        <dbReference type="ARBA" id="ARBA00022801"/>
    </source>
</evidence>
<evidence type="ECO:0000256" key="1">
    <source>
        <dbReference type="ARBA" id="ARBA00022670"/>
    </source>
</evidence>
<comment type="caution">
    <text evidence="5">The sequence shown here is derived from an EMBL/GenBank/DDBJ whole genome shotgun (WGS) entry which is preliminary data.</text>
</comment>
<evidence type="ECO:0000259" key="4">
    <source>
        <dbReference type="PROSITE" id="PS50106"/>
    </source>
</evidence>
<evidence type="ECO:0000313" key="6">
    <source>
        <dbReference type="Proteomes" id="UP001152755"/>
    </source>
</evidence>